<feature type="compositionally biased region" description="Gly residues" evidence="4">
    <location>
        <begin position="630"/>
        <end position="670"/>
    </location>
</feature>
<feature type="region of interest" description="Disordered" evidence="4">
    <location>
        <begin position="220"/>
        <end position="685"/>
    </location>
</feature>
<dbReference type="InterPro" id="IPR036910">
    <property type="entry name" value="HMG_box_dom_sf"/>
</dbReference>
<feature type="compositionally biased region" description="Low complexity" evidence="4">
    <location>
        <begin position="532"/>
        <end position="541"/>
    </location>
</feature>
<name>A0A8H3I2T1_9AGAM</name>
<keyword evidence="2 3" id="KW-0539">Nucleus</keyword>
<dbReference type="PRINTS" id="PR01217">
    <property type="entry name" value="PRICHEXTENSN"/>
</dbReference>
<comment type="caution">
    <text evidence="6">The sequence shown here is derived from an EMBL/GenBank/DDBJ whole genome shotgun (WGS) entry which is preliminary data.</text>
</comment>
<feature type="domain" description="HMG box" evidence="5">
    <location>
        <begin position="161"/>
        <end position="229"/>
    </location>
</feature>
<feature type="DNA-binding region" description="HMG box" evidence="3">
    <location>
        <begin position="161"/>
        <end position="229"/>
    </location>
</feature>
<dbReference type="InterPro" id="IPR051965">
    <property type="entry name" value="ChromReg_NeuronalGeneExpr"/>
</dbReference>
<accession>A0A8H3I2T1</accession>
<dbReference type="PANTHER" id="PTHR46040">
    <property type="entry name" value="HIGH MOBILITY GROUP PROTEIN 2"/>
    <property type="match status" value="1"/>
</dbReference>
<feature type="compositionally biased region" description="Pro residues" evidence="4">
    <location>
        <begin position="556"/>
        <end position="577"/>
    </location>
</feature>
<feature type="compositionally biased region" description="Low complexity" evidence="4">
    <location>
        <begin position="99"/>
        <end position="108"/>
    </location>
</feature>
<dbReference type="GO" id="GO:0003677">
    <property type="term" value="F:DNA binding"/>
    <property type="evidence" value="ECO:0007669"/>
    <property type="project" value="UniProtKB-UniRule"/>
</dbReference>
<dbReference type="AlphaFoldDB" id="A0A8H3I2T1"/>
<dbReference type="PROSITE" id="PS50118">
    <property type="entry name" value="HMG_BOX_2"/>
    <property type="match status" value="1"/>
</dbReference>
<dbReference type="Proteomes" id="UP000663827">
    <property type="component" value="Unassembled WGS sequence"/>
</dbReference>
<proteinExistence type="predicted"/>
<dbReference type="EMBL" id="CAJNJQ010005492">
    <property type="protein sequence ID" value="CAE7219158.1"/>
    <property type="molecule type" value="Genomic_DNA"/>
</dbReference>
<sequence>MAHPQNHRTKPPPVEMADLINAMPVAPAAEAQKREIVAKLNDLAAQMKAWAAQVEGFASHLNTLPVQPQKHPLSPSEAQYSSRGAPYIAQQYNGSQQYQFQTPHHQQYSQPADYPGAQLSKVSPITPGPSSATPTTDELEKTGKRRRRTDSTRKKKDPLAPKRPPSAYILYQNDVRKQMQEKYPDLSYPDVLGKISESWQTLEESKKKAYVDMVERDKLRYEDEKTRYNAGQDIPTRPMPRRPLSLLRAPSDPDPDVDAEVEPEGDEEEEPEEEREEQVQPGAKRSKLGSTHEVQPGRLAGQSMGSRPESQSPEAHQPEYSRSQRAPTSEQPYPIGFPHHYSRHVTAPQHTSRDSSTSSSQPQPSPRVEQATLHTALETAAPRPQGVHSPPGPVRPTHQVAHSAPQIVHANIPSARTSGASHAPPSSRPGPPSSPGAHAPSQVTNPAPHITHPSPRPVSHMTGQNPDTRPLPPGFITQFDNNYNAWFYVNTNANPPTPQWTHPADDQKPPPPPAFSPPPGPPPPSGGPAFPGGPSYPQSGSPYPPNNSPYPASNSPYPPNNSPYPPGPGQSPYPPSNGPYGGTPDNRGWGNSPNPPGQYGGGGSWNQGGGWGQGSPYGGTPPPQQSTKGSGAGGFLGKLLGGSKHGSSSGGYGGGYGGGPSYGGGYGGGYAQQQQPPKKSGGMGAGGMLLAGGAGLVGGALLADAIIDHDQDEYAEGYAAGECGHLPDTGP</sequence>
<feature type="region of interest" description="Disordered" evidence="4">
    <location>
        <begin position="99"/>
        <end position="168"/>
    </location>
</feature>
<feature type="compositionally biased region" description="Acidic residues" evidence="4">
    <location>
        <begin position="253"/>
        <end position="276"/>
    </location>
</feature>
<gene>
    <name evidence="6" type="ORF">RDB_LOCUS164411</name>
</gene>
<evidence type="ECO:0000259" key="5">
    <source>
        <dbReference type="PROSITE" id="PS50118"/>
    </source>
</evidence>
<feature type="compositionally biased region" description="Pro residues" evidence="4">
    <location>
        <begin position="509"/>
        <end position="526"/>
    </location>
</feature>
<feature type="compositionally biased region" description="Polar residues" evidence="4">
    <location>
        <begin position="120"/>
        <end position="136"/>
    </location>
</feature>
<evidence type="ECO:0000313" key="7">
    <source>
        <dbReference type="Proteomes" id="UP000663827"/>
    </source>
</evidence>
<dbReference type="GO" id="GO:0010468">
    <property type="term" value="P:regulation of gene expression"/>
    <property type="evidence" value="ECO:0007669"/>
    <property type="project" value="TreeGrafter"/>
</dbReference>
<organism evidence="6 7">
    <name type="scientific">Rhizoctonia solani</name>
    <dbReference type="NCBI Taxonomy" id="456999"/>
    <lineage>
        <taxon>Eukaryota</taxon>
        <taxon>Fungi</taxon>
        <taxon>Dikarya</taxon>
        <taxon>Basidiomycota</taxon>
        <taxon>Agaricomycotina</taxon>
        <taxon>Agaricomycetes</taxon>
        <taxon>Cantharellales</taxon>
        <taxon>Ceratobasidiaceae</taxon>
        <taxon>Rhizoctonia</taxon>
    </lineage>
</organism>
<evidence type="ECO:0000313" key="6">
    <source>
        <dbReference type="EMBL" id="CAE7219158.1"/>
    </source>
</evidence>
<feature type="compositionally biased region" description="Polar residues" evidence="4">
    <location>
        <begin position="478"/>
        <end position="494"/>
    </location>
</feature>
<dbReference type="GO" id="GO:0005634">
    <property type="term" value="C:nucleus"/>
    <property type="evidence" value="ECO:0007669"/>
    <property type="project" value="UniProtKB-UniRule"/>
</dbReference>
<feature type="compositionally biased region" description="Gly residues" evidence="4">
    <location>
        <begin position="598"/>
        <end position="617"/>
    </location>
</feature>
<dbReference type="PANTHER" id="PTHR46040:SF3">
    <property type="entry name" value="HIGH MOBILITY GROUP PROTEIN 2"/>
    <property type="match status" value="1"/>
</dbReference>
<protein>
    <recommendedName>
        <fullName evidence="5">HMG box domain-containing protein</fullName>
    </recommendedName>
</protein>
<evidence type="ECO:0000256" key="1">
    <source>
        <dbReference type="ARBA" id="ARBA00023125"/>
    </source>
</evidence>
<dbReference type="SMART" id="SM00398">
    <property type="entry name" value="HMG"/>
    <property type="match status" value="1"/>
</dbReference>
<dbReference type="InterPro" id="IPR009071">
    <property type="entry name" value="HMG_box_dom"/>
</dbReference>
<evidence type="ECO:0000256" key="3">
    <source>
        <dbReference type="PROSITE-ProRule" id="PRU00267"/>
    </source>
</evidence>
<evidence type="ECO:0000256" key="2">
    <source>
        <dbReference type="ARBA" id="ARBA00023242"/>
    </source>
</evidence>
<keyword evidence="1 3" id="KW-0238">DNA-binding</keyword>
<dbReference type="SUPFAM" id="SSF47095">
    <property type="entry name" value="HMG-box"/>
    <property type="match status" value="1"/>
</dbReference>
<dbReference type="Gene3D" id="1.10.30.10">
    <property type="entry name" value="High mobility group box domain"/>
    <property type="match status" value="1"/>
</dbReference>
<dbReference type="Pfam" id="PF00505">
    <property type="entry name" value="HMG_box"/>
    <property type="match status" value="1"/>
</dbReference>
<evidence type="ECO:0000256" key="4">
    <source>
        <dbReference type="SAM" id="MobiDB-lite"/>
    </source>
</evidence>
<feature type="compositionally biased region" description="Polar residues" evidence="4">
    <location>
        <begin position="303"/>
        <end position="331"/>
    </location>
</feature>
<dbReference type="Gene3D" id="2.20.70.10">
    <property type="match status" value="1"/>
</dbReference>
<reference evidence="6" key="1">
    <citation type="submission" date="2021-01" db="EMBL/GenBank/DDBJ databases">
        <authorList>
            <person name="Kaushik A."/>
        </authorList>
    </citation>
    <scope>NUCLEOTIDE SEQUENCE</scope>
    <source>
        <strain evidence="6">AG5</strain>
    </source>
</reference>
<feature type="compositionally biased region" description="Basic and acidic residues" evidence="4">
    <location>
        <begin position="149"/>
        <end position="160"/>
    </location>
</feature>